<accession>A0A392P3U9</accession>
<dbReference type="PROSITE" id="PS50109">
    <property type="entry name" value="HIS_KIN"/>
    <property type="match status" value="1"/>
</dbReference>
<dbReference type="GO" id="GO:0000160">
    <property type="term" value="P:phosphorelay signal transduction system"/>
    <property type="evidence" value="ECO:0007669"/>
    <property type="project" value="UniProtKB-KW"/>
</dbReference>
<protein>
    <recommendedName>
        <fullName evidence="3">histidine kinase</fullName>
        <ecNumber evidence="3">2.7.13.3</ecNumber>
    </recommendedName>
</protein>
<dbReference type="Pfam" id="PF02518">
    <property type="entry name" value="HATPase_c"/>
    <property type="match status" value="1"/>
</dbReference>
<dbReference type="GO" id="GO:0005789">
    <property type="term" value="C:endoplasmic reticulum membrane"/>
    <property type="evidence" value="ECO:0007669"/>
    <property type="project" value="UniProtKB-SubCell"/>
</dbReference>
<dbReference type="InterPro" id="IPR050736">
    <property type="entry name" value="Sensor_HK_Regulatory"/>
</dbReference>
<dbReference type="PANTHER" id="PTHR43711:SF1">
    <property type="entry name" value="HISTIDINE KINASE 1"/>
    <property type="match status" value="1"/>
</dbReference>
<keyword evidence="10" id="KW-1185">Reference proteome</keyword>
<feature type="non-terminal residue" evidence="9">
    <location>
        <position position="76"/>
    </location>
</feature>
<organism evidence="9 10">
    <name type="scientific">Trifolium medium</name>
    <dbReference type="NCBI Taxonomy" id="97028"/>
    <lineage>
        <taxon>Eukaryota</taxon>
        <taxon>Viridiplantae</taxon>
        <taxon>Streptophyta</taxon>
        <taxon>Embryophyta</taxon>
        <taxon>Tracheophyta</taxon>
        <taxon>Spermatophyta</taxon>
        <taxon>Magnoliopsida</taxon>
        <taxon>eudicotyledons</taxon>
        <taxon>Gunneridae</taxon>
        <taxon>Pentapetalae</taxon>
        <taxon>rosids</taxon>
        <taxon>fabids</taxon>
        <taxon>Fabales</taxon>
        <taxon>Fabaceae</taxon>
        <taxon>Papilionoideae</taxon>
        <taxon>50 kb inversion clade</taxon>
        <taxon>NPAAA clade</taxon>
        <taxon>Hologalegina</taxon>
        <taxon>IRL clade</taxon>
        <taxon>Trifolieae</taxon>
        <taxon>Trifolium</taxon>
    </lineage>
</organism>
<dbReference type="InterPro" id="IPR003594">
    <property type="entry name" value="HATPase_dom"/>
</dbReference>
<evidence type="ECO:0000256" key="3">
    <source>
        <dbReference type="ARBA" id="ARBA00012438"/>
    </source>
</evidence>
<keyword evidence="6" id="KW-0256">Endoplasmic reticulum</keyword>
<keyword evidence="5 9" id="KW-0418">Kinase</keyword>
<evidence type="ECO:0000256" key="4">
    <source>
        <dbReference type="ARBA" id="ARBA00022679"/>
    </source>
</evidence>
<name>A0A392P3U9_9FABA</name>
<dbReference type="Proteomes" id="UP000265520">
    <property type="component" value="Unassembled WGS sequence"/>
</dbReference>
<evidence type="ECO:0000256" key="6">
    <source>
        <dbReference type="ARBA" id="ARBA00022824"/>
    </source>
</evidence>
<feature type="domain" description="Histidine kinase" evidence="8">
    <location>
        <begin position="1"/>
        <end position="76"/>
    </location>
</feature>
<dbReference type="EC" id="2.7.13.3" evidence="3"/>
<dbReference type="InterPro" id="IPR005467">
    <property type="entry name" value="His_kinase_dom"/>
</dbReference>
<evidence type="ECO:0000313" key="9">
    <source>
        <dbReference type="EMBL" id="MCI06150.1"/>
    </source>
</evidence>
<dbReference type="SUPFAM" id="SSF55874">
    <property type="entry name" value="ATPase domain of HSP90 chaperone/DNA topoisomerase II/histidine kinase"/>
    <property type="match status" value="1"/>
</dbReference>
<comment type="caution">
    <text evidence="9">The sequence shown here is derived from an EMBL/GenBank/DDBJ whole genome shotgun (WGS) entry which is preliminary data.</text>
</comment>
<sequence>ISMRDNKVILWFEVEDTGCGIDPSKWDSVFESFEQADPSTTRLHGGTGLGLCIVRNLVNKMGGEIKVTKKEGQGTL</sequence>
<dbReference type="EMBL" id="LXQA010060927">
    <property type="protein sequence ID" value="MCI06150.1"/>
    <property type="molecule type" value="Genomic_DNA"/>
</dbReference>
<evidence type="ECO:0000256" key="2">
    <source>
        <dbReference type="ARBA" id="ARBA00004477"/>
    </source>
</evidence>
<comment type="catalytic activity">
    <reaction evidence="1">
        <text>ATP + protein L-histidine = ADP + protein N-phospho-L-histidine.</text>
        <dbReference type="EC" id="2.7.13.3"/>
    </reaction>
</comment>
<evidence type="ECO:0000256" key="1">
    <source>
        <dbReference type="ARBA" id="ARBA00000085"/>
    </source>
</evidence>
<keyword evidence="4" id="KW-0808">Transferase</keyword>
<evidence type="ECO:0000256" key="7">
    <source>
        <dbReference type="ARBA" id="ARBA00023012"/>
    </source>
</evidence>
<evidence type="ECO:0000259" key="8">
    <source>
        <dbReference type="PROSITE" id="PS50109"/>
    </source>
</evidence>
<evidence type="ECO:0000313" key="10">
    <source>
        <dbReference type="Proteomes" id="UP000265520"/>
    </source>
</evidence>
<dbReference type="AlphaFoldDB" id="A0A392P3U9"/>
<dbReference type="PRINTS" id="PR00344">
    <property type="entry name" value="BCTRLSENSOR"/>
</dbReference>
<dbReference type="Gene3D" id="3.30.565.10">
    <property type="entry name" value="Histidine kinase-like ATPase, C-terminal domain"/>
    <property type="match status" value="1"/>
</dbReference>
<reference evidence="9 10" key="1">
    <citation type="journal article" date="2018" name="Front. Plant Sci.">
        <title>Red Clover (Trifolium pratense) and Zigzag Clover (T. medium) - A Picture of Genomic Similarities and Differences.</title>
        <authorList>
            <person name="Dluhosova J."/>
            <person name="Istvanek J."/>
            <person name="Nedelnik J."/>
            <person name="Repkova J."/>
        </authorList>
    </citation>
    <scope>NUCLEOTIDE SEQUENCE [LARGE SCALE GENOMIC DNA]</scope>
    <source>
        <strain evidence="10">cv. 10/8</strain>
        <tissue evidence="9">Leaf</tissue>
    </source>
</reference>
<dbReference type="GO" id="GO:0004673">
    <property type="term" value="F:protein histidine kinase activity"/>
    <property type="evidence" value="ECO:0007669"/>
    <property type="project" value="UniProtKB-EC"/>
</dbReference>
<comment type="subcellular location">
    <subcellularLocation>
        <location evidence="2">Endoplasmic reticulum membrane</location>
        <topology evidence="2">Multi-pass membrane protein</topology>
    </subcellularLocation>
</comment>
<evidence type="ECO:0000256" key="5">
    <source>
        <dbReference type="ARBA" id="ARBA00022777"/>
    </source>
</evidence>
<proteinExistence type="predicted"/>
<keyword evidence="7" id="KW-0902">Two-component regulatory system</keyword>
<dbReference type="InterPro" id="IPR004358">
    <property type="entry name" value="Sig_transdc_His_kin-like_C"/>
</dbReference>
<dbReference type="InterPro" id="IPR036890">
    <property type="entry name" value="HATPase_C_sf"/>
</dbReference>
<dbReference type="PANTHER" id="PTHR43711">
    <property type="entry name" value="TWO-COMPONENT HISTIDINE KINASE"/>
    <property type="match status" value="1"/>
</dbReference>
<feature type="non-terminal residue" evidence="9">
    <location>
        <position position="1"/>
    </location>
</feature>